<organism evidence="2 3">
    <name type="scientific">Mesorhabditis belari</name>
    <dbReference type="NCBI Taxonomy" id="2138241"/>
    <lineage>
        <taxon>Eukaryota</taxon>
        <taxon>Metazoa</taxon>
        <taxon>Ecdysozoa</taxon>
        <taxon>Nematoda</taxon>
        <taxon>Chromadorea</taxon>
        <taxon>Rhabditida</taxon>
        <taxon>Rhabditina</taxon>
        <taxon>Rhabditomorpha</taxon>
        <taxon>Rhabditoidea</taxon>
        <taxon>Rhabditidae</taxon>
        <taxon>Mesorhabditinae</taxon>
        <taxon>Mesorhabditis</taxon>
    </lineage>
</organism>
<dbReference type="SUPFAM" id="SSF56112">
    <property type="entry name" value="Protein kinase-like (PK-like)"/>
    <property type="match status" value="1"/>
</dbReference>
<proteinExistence type="predicted"/>
<dbReference type="AlphaFoldDB" id="A0AAF3FQM5"/>
<reference evidence="3" key="1">
    <citation type="submission" date="2024-02" db="UniProtKB">
        <authorList>
            <consortium name="WormBaseParasite"/>
        </authorList>
    </citation>
    <scope>IDENTIFICATION</scope>
</reference>
<keyword evidence="2" id="KW-1185">Reference proteome</keyword>
<evidence type="ECO:0000313" key="3">
    <source>
        <dbReference type="WBParaSite" id="MBELARI_LOCUS8975"/>
    </source>
</evidence>
<feature type="region of interest" description="Disordered" evidence="1">
    <location>
        <begin position="65"/>
        <end position="120"/>
    </location>
</feature>
<name>A0AAF3FQM5_9BILA</name>
<dbReference type="InterPro" id="IPR011009">
    <property type="entry name" value="Kinase-like_dom_sf"/>
</dbReference>
<feature type="compositionally biased region" description="Polar residues" evidence="1">
    <location>
        <begin position="77"/>
        <end position="100"/>
    </location>
</feature>
<dbReference type="Gene3D" id="3.30.200.20">
    <property type="entry name" value="Phosphorylase Kinase, domain 1"/>
    <property type="match status" value="1"/>
</dbReference>
<accession>A0AAF3FQM5</accession>
<dbReference type="Proteomes" id="UP000887575">
    <property type="component" value="Unassembled WGS sequence"/>
</dbReference>
<protein>
    <recommendedName>
        <fullName evidence="4">Protein kinase domain-containing protein</fullName>
    </recommendedName>
</protein>
<dbReference type="WBParaSite" id="MBELARI_LOCUS8975">
    <property type="protein sequence ID" value="MBELARI_LOCUS8975"/>
    <property type="gene ID" value="MBELARI_LOCUS8975"/>
</dbReference>
<sequence length="457" mass="50839">MHSYETVHGGTLGGSMLMGRVLTHHHPIPLQTHQHQTFQNGRNVPLIPPFILSQSHPPLSIVSPPDMSRPPPAPWHGQSQAPPSGQILMFQQPSSMSSMIPGTHLSHPPPHQQQFFTSPPPPPPVLPIQAALHPPQLSHHCLSPQAAFQSPPQSKGYFVQSASGGQTMQPDSMMFVQTPQRQNVLIGPDGQPLTPSSNLDSWNNAVMDMDRSNAIRAKIGLVINNRFQVIQKINFGSYGTIYSAKDLKNENKLVAVKFETSNEDAHLKYEFDVYKVLSGGPRKKRRKPNGIHGVPKGIETGENLVHIPASKGKKPRRNRQVSVAQFSSQNRVESTRDDIEVSRILLMSFCCGELPWKESKNKGRYQTGSSKAIIEFGTLKESVDWKSACPPLAESSSHTLEIDGTFTEDEWGGSVESSPEKNVDITLLTEQAGAIRLTNWIKDEHWEYNWIVRREVR</sequence>
<evidence type="ECO:0000313" key="2">
    <source>
        <dbReference type="Proteomes" id="UP000887575"/>
    </source>
</evidence>
<evidence type="ECO:0000256" key="1">
    <source>
        <dbReference type="SAM" id="MobiDB-lite"/>
    </source>
</evidence>
<evidence type="ECO:0008006" key="4">
    <source>
        <dbReference type="Google" id="ProtNLM"/>
    </source>
</evidence>